<keyword evidence="2" id="KW-0808">Transferase</keyword>
<dbReference type="PANTHER" id="PTHR12526:SF635">
    <property type="entry name" value="GLYCOSYL TRANSFERASE GROUP 1"/>
    <property type="match status" value="1"/>
</dbReference>
<dbReference type="GO" id="GO:0016757">
    <property type="term" value="F:glycosyltransferase activity"/>
    <property type="evidence" value="ECO:0007669"/>
    <property type="project" value="InterPro"/>
</dbReference>
<sequence length="230" mass="25583">MDNSENNYQRKKSAFTGVKNLTIVTPSQWLADLVKQSYLKDYPVHVVNNGIDLSVFQPRQSEFRFKHNLVDKFLIMGAASVWSPRKGFDDFIALAKMLPDNYRLVMVGLSPDKIKTLPGNIIGIHRTDNPTELAEIYSAADVFFNPTYEDNYPTVNLEAIACGTPVITYNTGGSPESVSPEHGFVVAKGDVGAVVAVVKKLPLLPFTMGTLPIDFDKNNFVDEMLALYYL</sequence>
<organism evidence="2">
    <name type="scientific">Plesiomonas shigelloides</name>
    <name type="common">Aeromonas shigelloides</name>
    <dbReference type="NCBI Taxonomy" id="703"/>
    <lineage>
        <taxon>Bacteria</taxon>
        <taxon>Pseudomonadati</taxon>
        <taxon>Pseudomonadota</taxon>
        <taxon>Gammaproteobacteria</taxon>
        <taxon>Enterobacterales</taxon>
        <taxon>Enterobacteriaceae</taxon>
        <taxon>Plesiomonas</taxon>
    </lineage>
</organism>
<accession>A0A4D6U7D1</accession>
<evidence type="ECO:0000313" key="2">
    <source>
        <dbReference type="EMBL" id="QCH03135.1"/>
    </source>
</evidence>
<evidence type="ECO:0000259" key="1">
    <source>
        <dbReference type="Pfam" id="PF00534"/>
    </source>
</evidence>
<feature type="domain" description="Glycosyl transferase family 1" evidence="1">
    <location>
        <begin position="61"/>
        <end position="201"/>
    </location>
</feature>
<dbReference type="AlphaFoldDB" id="A0A4D6U7D1"/>
<dbReference type="GO" id="GO:1901135">
    <property type="term" value="P:carbohydrate derivative metabolic process"/>
    <property type="evidence" value="ECO:0007669"/>
    <property type="project" value="UniProtKB-ARBA"/>
</dbReference>
<dbReference type="SUPFAM" id="SSF53756">
    <property type="entry name" value="UDP-Glycosyltransferase/glycogen phosphorylase"/>
    <property type="match status" value="1"/>
</dbReference>
<dbReference type="Pfam" id="PF00534">
    <property type="entry name" value="Glycos_transf_1"/>
    <property type="match status" value="1"/>
</dbReference>
<dbReference type="EMBL" id="MK551180">
    <property type="protein sequence ID" value="QCH03135.1"/>
    <property type="molecule type" value="Genomic_DNA"/>
</dbReference>
<gene>
    <name evidence="2" type="primary">gt</name>
</gene>
<reference evidence="2" key="1">
    <citation type="journal article" date="2019" name="Front. Microbiol.">
        <title>O-Antigen Gene Clusters of Plesiomonas shigelloides Serogroups and Its Application in Development of a Molecular Serotyping Scheme.</title>
        <authorList>
            <person name="Xi D."/>
            <person name="Wang X."/>
            <person name="Ning K."/>
            <person name="Liu Q."/>
            <person name="Jing F."/>
            <person name="Guo X."/>
            <person name="Cao B."/>
        </authorList>
    </citation>
    <scope>NUCLEOTIDE SEQUENCE</scope>
    <source>
        <strain evidence="2">O10H41</strain>
    </source>
</reference>
<protein>
    <submittedName>
        <fullName evidence="2">Glycosyl transferase</fullName>
    </submittedName>
</protein>
<dbReference type="Gene3D" id="3.40.50.2000">
    <property type="entry name" value="Glycogen Phosphorylase B"/>
    <property type="match status" value="1"/>
</dbReference>
<dbReference type="InterPro" id="IPR001296">
    <property type="entry name" value="Glyco_trans_1"/>
</dbReference>
<dbReference type="PANTHER" id="PTHR12526">
    <property type="entry name" value="GLYCOSYLTRANSFERASE"/>
    <property type="match status" value="1"/>
</dbReference>
<name>A0A4D6U7D1_PLESH</name>
<proteinExistence type="predicted"/>